<dbReference type="GO" id="GO:0008484">
    <property type="term" value="F:sulfuric ester hydrolase activity"/>
    <property type="evidence" value="ECO:0007669"/>
    <property type="project" value="TreeGrafter"/>
</dbReference>
<feature type="domain" description="Sulfatase N-terminal" evidence="3">
    <location>
        <begin position="9"/>
        <end position="172"/>
    </location>
</feature>
<keyword evidence="1" id="KW-0479">Metal-binding</keyword>
<dbReference type="InterPro" id="IPR017850">
    <property type="entry name" value="Alkaline_phosphatase_core_sf"/>
</dbReference>
<protein>
    <recommendedName>
        <fullName evidence="3">Sulfatase N-terminal domain-containing protein</fullName>
    </recommendedName>
</protein>
<dbReference type="EMBL" id="HBNS01018759">
    <property type="protein sequence ID" value="CAE4607259.1"/>
    <property type="molecule type" value="Transcribed_RNA"/>
</dbReference>
<dbReference type="SUPFAM" id="SSF53649">
    <property type="entry name" value="Alkaline phosphatase-like"/>
    <property type="match status" value="1"/>
</dbReference>
<reference evidence="4" key="1">
    <citation type="submission" date="2021-01" db="EMBL/GenBank/DDBJ databases">
        <authorList>
            <person name="Corre E."/>
            <person name="Pelletier E."/>
            <person name="Niang G."/>
            <person name="Scheremetjew M."/>
            <person name="Finn R."/>
            <person name="Kale V."/>
            <person name="Holt S."/>
            <person name="Cochrane G."/>
            <person name="Meng A."/>
            <person name="Brown T."/>
            <person name="Cohen L."/>
        </authorList>
    </citation>
    <scope>NUCLEOTIDE SEQUENCE</scope>
    <source>
        <strain evidence="4">GSO104</strain>
    </source>
</reference>
<evidence type="ECO:0000256" key="2">
    <source>
        <dbReference type="ARBA" id="ARBA00022801"/>
    </source>
</evidence>
<keyword evidence="2" id="KW-0378">Hydrolase</keyword>
<evidence type="ECO:0000259" key="3">
    <source>
        <dbReference type="Pfam" id="PF00884"/>
    </source>
</evidence>
<dbReference type="Pfam" id="PF00884">
    <property type="entry name" value="Sulfatase"/>
    <property type="match status" value="1"/>
</dbReference>
<organism evidence="4">
    <name type="scientific">Ditylum brightwellii</name>
    <dbReference type="NCBI Taxonomy" id="49249"/>
    <lineage>
        <taxon>Eukaryota</taxon>
        <taxon>Sar</taxon>
        <taxon>Stramenopiles</taxon>
        <taxon>Ochrophyta</taxon>
        <taxon>Bacillariophyta</taxon>
        <taxon>Mediophyceae</taxon>
        <taxon>Lithodesmiophycidae</taxon>
        <taxon>Lithodesmiales</taxon>
        <taxon>Lithodesmiaceae</taxon>
        <taxon>Ditylum</taxon>
    </lineage>
</organism>
<evidence type="ECO:0000256" key="1">
    <source>
        <dbReference type="ARBA" id="ARBA00022723"/>
    </source>
</evidence>
<sequence length="443" mass="50261">MHALDRLISENKTWSLVVSFQNPHPPNVAAGKYFDRYWDFKKDFFVPPSIDTAHLKNTPYKKDKNPKIQEIEAVKEWMVSYYALVEEVDHHIGRLLRKLDKAGQTNNTLLIFTSDHGESLGAHGRKGKGTFFEESVRSPLMFRLPNEIPQGKAIDIPTSSIDVFSTILDYTGNEMHDASDGKSLRRFIDESNTNSDYDNEVVVSEWDTRKPTKTGDLTGSILRGTYGFMVVKDNWKLIIVKSESNPAKDQLYNLAIDPFEMNNMLQHNGTSASKDIVGKVEHLKALLIEWMKRMNGSKGLYSKPVFNAGEGRGDIVEVVSRRTWKGFPIWVSDTELQIGKPALIGSKYIRKEFFYIGRTTEGILEVYNISVEGKDSHLIILNGFFAGPINAEEHERVKVAFKGRLDDLDILDAQIRVTHSEGEDIIIKLQGCNYSGKCHEEEK</sequence>
<accession>A0A7S4VEZ2</accession>
<dbReference type="InterPro" id="IPR000917">
    <property type="entry name" value="Sulfatase_N"/>
</dbReference>
<dbReference type="GO" id="GO:0005737">
    <property type="term" value="C:cytoplasm"/>
    <property type="evidence" value="ECO:0007669"/>
    <property type="project" value="TreeGrafter"/>
</dbReference>
<dbReference type="Gene3D" id="3.40.720.10">
    <property type="entry name" value="Alkaline Phosphatase, subunit A"/>
    <property type="match status" value="1"/>
</dbReference>
<dbReference type="AlphaFoldDB" id="A0A7S4VEZ2"/>
<evidence type="ECO:0000313" key="4">
    <source>
        <dbReference type="EMBL" id="CAE4607259.1"/>
    </source>
</evidence>
<dbReference type="PANTHER" id="PTHR45953:SF1">
    <property type="entry name" value="IDURONATE 2-SULFATASE"/>
    <property type="match status" value="1"/>
</dbReference>
<gene>
    <name evidence="4" type="ORF">DBRI00130_LOCUS14946</name>
</gene>
<name>A0A7S4VEZ2_9STRA</name>
<dbReference type="PANTHER" id="PTHR45953">
    <property type="entry name" value="IDURONATE 2-SULFATASE"/>
    <property type="match status" value="1"/>
</dbReference>
<proteinExistence type="predicted"/>
<dbReference type="GO" id="GO:0046872">
    <property type="term" value="F:metal ion binding"/>
    <property type="evidence" value="ECO:0007669"/>
    <property type="project" value="UniProtKB-KW"/>
</dbReference>